<feature type="transmembrane region" description="Helical" evidence="1">
    <location>
        <begin position="53"/>
        <end position="79"/>
    </location>
</feature>
<dbReference type="AlphaFoldDB" id="A0A977PJW2"/>
<gene>
    <name evidence="3" type="ORF">IPA_02295</name>
</gene>
<accession>A0A977PJW2</accession>
<proteinExistence type="predicted"/>
<evidence type="ECO:0000259" key="2">
    <source>
        <dbReference type="Pfam" id="PF00892"/>
    </source>
</evidence>
<feature type="transmembrane region" description="Helical" evidence="1">
    <location>
        <begin position="231"/>
        <end position="248"/>
    </location>
</feature>
<dbReference type="InterPro" id="IPR037185">
    <property type="entry name" value="EmrE-like"/>
</dbReference>
<dbReference type="InterPro" id="IPR000620">
    <property type="entry name" value="EamA_dom"/>
</dbReference>
<dbReference type="SUPFAM" id="SSF103481">
    <property type="entry name" value="Multidrug resistance efflux transporter EmrE"/>
    <property type="match status" value="1"/>
</dbReference>
<keyword evidence="1" id="KW-0472">Membrane</keyword>
<feature type="transmembrane region" description="Helical" evidence="1">
    <location>
        <begin position="123"/>
        <end position="140"/>
    </location>
</feature>
<evidence type="ECO:0000313" key="3">
    <source>
        <dbReference type="EMBL" id="UXD22171.1"/>
    </source>
</evidence>
<dbReference type="Proteomes" id="UP001063698">
    <property type="component" value="Chromosome"/>
</dbReference>
<dbReference type="PANTHER" id="PTHR22911">
    <property type="entry name" value="ACYL-MALONYL CONDENSING ENZYME-RELATED"/>
    <property type="match status" value="1"/>
</dbReference>
<feature type="transmembrane region" description="Helical" evidence="1">
    <location>
        <begin position="205"/>
        <end position="224"/>
    </location>
</feature>
<keyword evidence="1" id="KW-1133">Transmembrane helix</keyword>
<organism evidence="3 4">
    <name type="scientific">Ignicoccus pacificus DSM 13166</name>
    <dbReference type="NCBI Taxonomy" id="940294"/>
    <lineage>
        <taxon>Archaea</taxon>
        <taxon>Thermoproteota</taxon>
        <taxon>Thermoprotei</taxon>
        <taxon>Desulfurococcales</taxon>
        <taxon>Desulfurococcaceae</taxon>
        <taxon>Ignicoccus</taxon>
    </lineage>
</organism>
<dbReference type="PANTHER" id="PTHR22911:SF79">
    <property type="entry name" value="MOBA-LIKE NTP TRANSFERASE DOMAIN-CONTAINING PROTEIN"/>
    <property type="match status" value="1"/>
</dbReference>
<evidence type="ECO:0000256" key="1">
    <source>
        <dbReference type="SAM" id="Phobius"/>
    </source>
</evidence>
<keyword evidence="4" id="KW-1185">Reference proteome</keyword>
<name>A0A977PJW2_9CREN</name>
<dbReference type="EMBL" id="CP006868">
    <property type="protein sequence ID" value="UXD22171.1"/>
    <property type="molecule type" value="Genomic_DNA"/>
</dbReference>
<protein>
    <recommendedName>
        <fullName evidence="2">EamA domain-containing protein</fullName>
    </recommendedName>
</protein>
<feature type="transmembrane region" description="Helical" evidence="1">
    <location>
        <begin position="99"/>
        <end position="116"/>
    </location>
</feature>
<feature type="transmembrane region" description="Helical" evidence="1">
    <location>
        <begin position="177"/>
        <end position="199"/>
    </location>
</feature>
<dbReference type="GO" id="GO:0016020">
    <property type="term" value="C:membrane"/>
    <property type="evidence" value="ECO:0007669"/>
    <property type="project" value="InterPro"/>
</dbReference>
<sequence length="255" mass="27781">MRKGALYVYSAAALWSTIGPASLGDPWSVSFFRLIFAGIASARFFKPSKDLTLLGLIIFPFYVSYVLSVNTVGVTLAVAMLYTAPAWVSLVEKLEGRGSILPALLASLGVYLLTGAPKLKENFLIALLPGLLYASLILYSKKLLNEWNEEDLLSGNVYASVLSLSLIPLVKLNLRPLLSGLYLGVICSTLAYLLFYRGLKEVEAWYASVAATLEPLLASLWGFLLGERISLISWGGFGLILLSQGIAYKEELSRT</sequence>
<feature type="transmembrane region" description="Helical" evidence="1">
    <location>
        <begin position="152"/>
        <end position="170"/>
    </location>
</feature>
<dbReference type="Pfam" id="PF00892">
    <property type="entry name" value="EamA"/>
    <property type="match status" value="1"/>
</dbReference>
<keyword evidence="1" id="KW-0812">Transmembrane</keyword>
<feature type="domain" description="EamA" evidence="2">
    <location>
        <begin position="124"/>
        <end position="243"/>
    </location>
</feature>
<evidence type="ECO:0000313" key="4">
    <source>
        <dbReference type="Proteomes" id="UP001063698"/>
    </source>
</evidence>
<dbReference type="KEGG" id="ipc:IPA_02295"/>
<reference evidence="3" key="1">
    <citation type="submission" date="2013-11" db="EMBL/GenBank/DDBJ databases">
        <title>Comparative genomics of Ignicoccus.</title>
        <authorList>
            <person name="Podar M."/>
        </authorList>
    </citation>
    <scope>NUCLEOTIDE SEQUENCE</scope>
    <source>
        <strain evidence="3">DSM 13166</strain>
    </source>
</reference>